<keyword evidence="3" id="KW-1185">Reference proteome</keyword>
<dbReference type="RefSeq" id="WP_151186456.1">
    <property type="nucleotide sequence ID" value="NZ_CP043626.1"/>
</dbReference>
<dbReference type="EMBL" id="CP043626">
    <property type="protein sequence ID" value="QEY70723.1"/>
    <property type="molecule type" value="Genomic_DNA"/>
</dbReference>
<accession>A0A9X7MWF7</accession>
<name>A0A9X7MWF7_PSEDE</name>
<dbReference type="Proteomes" id="UP000326659">
    <property type="component" value="Chromosome"/>
</dbReference>
<gene>
    <name evidence="2" type="ORF">F1C79_03130</name>
</gene>
<sequence length="224" mass="24720">MFILLVLGHETAHLLNVHGGFRDESNQDTKALEVWADFFGTKVAIVAMTIGDKIQDMVTGLPGGKETGARVEAIGAAIGLLGTTYFETGSSRYEPAPVRVATCVAGVMSALDTFWSLSGIPRNVGRSMSLQLRLYQSPAMRLMLSKVDGASVPERSQFPTIRRIHQHIQSDRPFITVGMRPIPSAWLHTNYEGSEQERMAEAERQLGRLKEELVQLGLDLPEVW</sequence>
<evidence type="ECO:0000256" key="1">
    <source>
        <dbReference type="SAM" id="Coils"/>
    </source>
</evidence>
<dbReference type="OrthoDB" id="7018975at2"/>
<dbReference type="KEGG" id="pden:F1C79_03130"/>
<keyword evidence="1" id="KW-0175">Coiled coil</keyword>
<evidence type="ECO:0000313" key="3">
    <source>
        <dbReference type="Proteomes" id="UP000326659"/>
    </source>
</evidence>
<proteinExistence type="predicted"/>
<dbReference type="AlphaFoldDB" id="A0A9X7MWF7"/>
<organism evidence="2 3">
    <name type="scientific">Pseudomonas denitrificans</name>
    <dbReference type="NCBI Taxonomy" id="43306"/>
    <lineage>
        <taxon>Bacteria</taxon>
        <taxon>Pseudomonadati</taxon>
        <taxon>Pseudomonadota</taxon>
        <taxon>Gammaproteobacteria</taxon>
        <taxon>Pseudomonadales</taxon>
        <taxon>Pseudomonadaceae</taxon>
        <taxon>Halopseudomonas</taxon>
    </lineage>
</organism>
<protein>
    <submittedName>
        <fullName evidence="2">Uncharacterized protein</fullName>
    </submittedName>
</protein>
<evidence type="ECO:0000313" key="2">
    <source>
        <dbReference type="EMBL" id="QEY70723.1"/>
    </source>
</evidence>
<feature type="coiled-coil region" evidence="1">
    <location>
        <begin position="192"/>
        <end position="219"/>
    </location>
</feature>
<reference evidence="2 3" key="1">
    <citation type="submission" date="2019-09" db="EMBL/GenBank/DDBJ databases">
        <title>Prosopis cineraria nodule microbiome.</title>
        <authorList>
            <person name="Chaluvadi S.R."/>
            <person name="Ali R."/>
            <person name="Wang X."/>
        </authorList>
    </citation>
    <scope>NUCLEOTIDE SEQUENCE [LARGE SCALE GENOMIC DNA]</scope>
    <source>
        <strain evidence="2 3">BG1</strain>
    </source>
</reference>